<evidence type="ECO:0000313" key="2">
    <source>
        <dbReference type="Proteomes" id="UP000437068"/>
    </source>
</evidence>
<evidence type="ECO:0000313" key="1">
    <source>
        <dbReference type="EMBL" id="KAE9308639.1"/>
    </source>
</evidence>
<comment type="caution">
    <text evidence="1">The sequence shown here is derived from an EMBL/GenBank/DDBJ whole genome shotgun (WGS) entry which is preliminary data.</text>
</comment>
<dbReference type="Proteomes" id="UP000437068">
    <property type="component" value="Unassembled WGS sequence"/>
</dbReference>
<reference evidence="1 2" key="1">
    <citation type="submission" date="2018-08" db="EMBL/GenBank/DDBJ databases">
        <title>Genomic investigation of the strawberry pathogen Phytophthora fragariae indicates pathogenicity is determined by transcriptional variation in three key races.</title>
        <authorList>
            <person name="Adams T.M."/>
            <person name="Armitage A.D."/>
            <person name="Sobczyk M.K."/>
            <person name="Bates H.J."/>
            <person name="Dunwell J.M."/>
            <person name="Nellist C.F."/>
            <person name="Harrison R.J."/>
        </authorList>
    </citation>
    <scope>NUCLEOTIDE SEQUENCE [LARGE SCALE GENOMIC DNA]</scope>
    <source>
        <strain evidence="1 2">A4</strain>
    </source>
</reference>
<name>A0A6A4DHM6_9STRA</name>
<dbReference type="EMBL" id="QXGE01000573">
    <property type="protein sequence ID" value="KAE9308639.1"/>
    <property type="molecule type" value="Genomic_DNA"/>
</dbReference>
<proteinExistence type="predicted"/>
<gene>
    <name evidence="1" type="ORF">PF001_g11073</name>
</gene>
<organism evidence="1 2">
    <name type="scientific">Phytophthora fragariae</name>
    <dbReference type="NCBI Taxonomy" id="53985"/>
    <lineage>
        <taxon>Eukaryota</taxon>
        <taxon>Sar</taxon>
        <taxon>Stramenopiles</taxon>
        <taxon>Oomycota</taxon>
        <taxon>Peronosporomycetes</taxon>
        <taxon>Peronosporales</taxon>
        <taxon>Peronosporaceae</taxon>
        <taxon>Phytophthora</taxon>
    </lineage>
</organism>
<sequence>MKSFMSSTRWLKSARAFAAPECIQGSSLWAPRGRSPLSRPRPADVVGVNILEGDMPSSPGTFTSVSSAYVAQDREVHNFLDLPYLGILMTTRRPMLFSTVVYTLTKTPSPETSPRAHPSIYHAALDVHHLGKLSLTHGTSVVALDLTVHRPPTSHADSVR</sequence>
<protein>
    <submittedName>
        <fullName evidence="1">Uncharacterized protein</fullName>
    </submittedName>
</protein>
<accession>A0A6A4DHM6</accession>
<dbReference type="AlphaFoldDB" id="A0A6A4DHM6"/>